<accession>W6R9X5</accession>
<evidence type="ECO:0000256" key="1">
    <source>
        <dbReference type="SAM" id="MobiDB-lite"/>
    </source>
</evidence>
<reference evidence="2" key="1">
    <citation type="submission" date="2013-11" db="EMBL/GenBank/DDBJ databases">
        <title>Draft genome sequence of the broad-host-range Rhizobium sp. LPU83 strain, a member of the low-genetic diversity Oregon-like Rhizobium sp. group.</title>
        <authorList>
            <person name="Wibberg D."/>
            <person name="Puehler A."/>
            <person name="Schlueter A."/>
        </authorList>
    </citation>
    <scope>NUCLEOTIDE SEQUENCE [LARGE SCALE GENOMIC DNA]</scope>
    <source>
        <strain evidence="2">LPU83</strain>
    </source>
</reference>
<keyword evidence="3" id="KW-1185">Reference proteome</keyword>
<dbReference type="PATRIC" id="fig|348824.6.peg.2562"/>
<dbReference type="AlphaFoldDB" id="W6R9X5"/>
<sequence length="57" mass="6167">MKQGDVPYQIDPAPFRARAAQKLASQKADGRLQRGNVTTQQDTESAAAVLELVQGIQ</sequence>
<dbReference type="HOGENOM" id="CLU_2993650_0_0_5"/>
<feature type="region of interest" description="Disordered" evidence="1">
    <location>
        <begin position="20"/>
        <end position="42"/>
    </location>
</feature>
<evidence type="ECO:0000313" key="2">
    <source>
        <dbReference type="EMBL" id="CDM58032.1"/>
    </source>
</evidence>
<dbReference type="KEGG" id="rhl:LPU83_2375"/>
<organism evidence="2 3">
    <name type="scientific">Rhizobium favelukesii</name>
    <dbReference type="NCBI Taxonomy" id="348824"/>
    <lineage>
        <taxon>Bacteria</taxon>
        <taxon>Pseudomonadati</taxon>
        <taxon>Pseudomonadota</taxon>
        <taxon>Alphaproteobacteria</taxon>
        <taxon>Hyphomicrobiales</taxon>
        <taxon>Rhizobiaceae</taxon>
        <taxon>Rhizobium/Agrobacterium group</taxon>
        <taxon>Rhizobium</taxon>
    </lineage>
</organism>
<protein>
    <submittedName>
        <fullName evidence="2">Uncharacterized protein</fullName>
    </submittedName>
</protein>
<evidence type="ECO:0000313" key="3">
    <source>
        <dbReference type="Proteomes" id="UP000019443"/>
    </source>
</evidence>
<gene>
    <name evidence="2" type="ORF">LPU83_2375</name>
</gene>
<dbReference type="RefSeq" id="WP_157997355.1">
    <property type="nucleotide sequence ID" value="NZ_ATTO01000015.1"/>
</dbReference>
<dbReference type="EMBL" id="HG916852">
    <property type="protein sequence ID" value="CDM58032.1"/>
    <property type="molecule type" value="Genomic_DNA"/>
</dbReference>
<dbReference type="Proteomes" id="UP000019443">
    <property type="component" value="Chromosome"/>
</dbReference>
<name>W6R9X5_9HYPH</name>
<proteinExistence type="predicted"/>